<keyword evidence="15" id="KW-1185">Reference proteome</keyword>
<keyword evidence="1 9" id="KW-0963">Cytoplasm</keyword>
<dbReference type="EMBL" id="LGCL01000042">
    <property type="protein sequence ID" value="KPL71224.1"/>
    <property type="molecule type" value="Genomic_DNA"/>
</dbReference>
<evidence type="ECO:0000256" key="1">
    <source>
        <dbReference type="ARBA" id="ARBA00022490"/>
    </source>
</evidence>
<evidence type="ECO:0000313" key="15">
    <source>
        <dbReference type="Proteomes" id="UP000050417"/>
    </source>
</evidence>
<dbReference type="PIRSF" id="PIRSF004803">
    <property type="entry name" value="RnjA"/>
    <property type="match status" value="1"/>
</dbReference>
<dbReference type="PANTHER" id="PTHR43694:SF1">
    <property type="entry name" value="RIBONUCLEASE J"/>
    <property type="match status" value="1"/>
</dbReference>
<feature type="binding site" evidence="12">
    <location>
        <position position="161"/>
    </location>
    <ligand>
        <name>Zn(2+)</name>
        <dbReference type="ChEBI" id="CHEBI:29105"/>
        <label>1</label>
        <note>catalytic</note>
    </ligand>
</feature>
<comment type="subunit">
    <text evidence="9">Homodimer, may be a subunit of the RNA degradosome.</text>
</comment>
<dbReference type="NCBIfam" id="TIGR00649">
    <property type="entry name" value="MG423"/>
    <property type="match status" value="1"/>
</dbReference>
<dbReference type="Pfam" id="PF07521">
    <property type="entry name" value="RMMBL"/>
    <property type="match status" value="1"/>
</dbReference>
<feature type="binding site" evidence="12">
    <location>
        <position position="388"/>
    </location>
    <ligand>
        <name>Zn(2+)</name>
        <dbReference type="ChEBI" id="CHEBI:29105"/>
        <label>1</label>
        <note>catalytic</note>
    </ligand>
</feature>
<evidence type="ECO:0000256" key="11">
    <source>
        <dbReference type="PIRSR" id="PIRSR004803-2"/>
    </source>
</evidence>
<feature type="binding site" evidence="12">
    <location>
        <position position="46"/>
    </location>
    <ligand>
        <name>Ca(2+)</name>
        <dbReference type="ChEBI" id="CHEBI:29108"/>
    </ligand>
</feature>
<protein>
    <recommendedName>
        <fullName evidence="9">Ribonuclease J</fullName>
        <shortName evidence="9">RNase J</shortName>
        <ecNumber evidence="9">3.1.-.-</ecNumber>
    </recommendedName>
</protein>
<dbReference type="InterPro" id="IPR055132">
    <property type="entry name" value="RNase_J_b_CASP"/>
</dbReference>
<keyword evidence="9" id="KW-0698">rRNA processing</keyword>
<feature type="binding site" evidence="12">
    <location>
        <position position="139"/>
    </location>
    <ligand>
        <name>Zn(2+)</name>
        <dbReference type="ChEBI" id="CHEBI:29105"/>
        <label>1</label>
        <note>catalytic</note>
    </ligand>
</feature>
<evidence type="ECO:0000256" key="6">
    <source>
        <dbReference type="ARBA" id="ARBA00022833"/>
    </source>
</evidence>
<sequence>MKKKTLKITPMGGVGEIGRNMTVYQYAGEYLIVDAGLMFPDSDMPGVDYIIPDISSLLKKRDKIRGIVITHGHEDHIGAIRHIIEDINAPIYATPLTRGLIEVKLARGGLLKKAQLNTVQAGDSVKIGPFQVEFFHVSHSIPDAVGMGITTPAGLVVHTGDYKFDHTPVDNWPTDFTQLSEFSRRGVLALLGDSTNAETPGWTPSEQVVNQGFEQVFSQAKGRILIASFASLISRMQQVVNIAQKYNRKIAFVGTSMIDNAKMARKLGYLEVPEEMVVFLDQALNLPKDKVVLMITGSQGEPNSILGRLSTGRHRQLSIETGDTVVLSSQAIPGNEELVYRTINRLFEYGADVIYENIAPVHVSGHASQEELKLMINLVKPKYLVPVHGELRHLKRHAYLAQQVGIPAENILISSNGQTIEFTNGEASFGEKIPYQAVFVSGSSVGDLSQADVRERDTLAKEGMVVVNLVVDKLHHRVLRKPTYITQGFPAEVDEVLDKASDRIFKVASKANGNLNEKVVEELRSHLRSQTGNTPSVFVNVTEI</sequence>
<evidence type="ECO:0000256" key="8">
    <source>
        <dbReference type="ARBA" id="ARBA00022884"/>
    </source>
</evidence>
<dbReference type="InterPro" id="IPR004613">
    <property type="entry name" value="RNase_J"/>
</dbReference>
<feature type="binding site" evidence="12">
    <location>
        <position position="71"/>
    </location>
    <ligand>
        <name>Zn(2+)</name>
        <dbReference type="ChEBI" id="CHEBI:29105"/>
        <label>1</label>
        <note>catalytic</note>
    </ligand>
</feature>
<dbReference type="OrthoDB" id="9758375at2"/>
<feature type="binding site" evidence="12">
    <location>
        <position position="76"/>
    </location>
    <ligand>
        <name>Zn(2+)</name>
        <dbReference type="ChEBI" id="CHEBI:29105"/>
        <label>1</label>
        <note>catalytic</note>
    </ligand>
</feature>
<feature type="active site" description="Proton donor" evidence="10">
    <location>
        <position position="193"/>
    </location>
</feature>
<dbReference type="GO" id="GO:0003723">
    <property type="term" value="F:RNA binding"/>
    <property type="evidence" value="ECO:0007669"/>
    <property type="project" value="UniProtKB-UniRule"/>
</dbReference>
<dbReference type="GO" id="GO:0004521">
    <property type="term" value="F:RNA endonuclease activity"/>
    <property type="evidence" value="ECO:0007669"/>
    <property type="project" value="UniProtKB-UniRule"/>
</dbReference>
<keyword evidence="4 9" id="KW-0255">Endonuclease</keyword>
<keyword evidence="12" id="KW-0106">Calcium</keyword>
<dbReference type="AlphaFoldDB" id="A0A0P6XJ46"/>
<keyword evidence="2 9" id="KW-0540">Nuclease</keyword>
<comment type="subcellular location">
    <subcellularLocation>
        <location evidence="9">Cytoplasm</location>
    </subcellularLocation>
</comment>
<comment type="function">
    <text evidence="9">An RNase that has 5'-3' exonuclease and possibly endonuclease activity. Involved in maturation of rRNA and in some organisms also mRNA maturation and/or decay.</text>
</comment>
<dbReference type="RefSeq" id="WP_075064373.1">
    <property type="nucleotide sequence ID" value="NZ_LGCL01000042.1"/>
</dbReference>
<dbReference type="InterPro" id="IPR001587">
    <property type="entry name" value="RNase_J_CS"/>
</dbReference>
<dbReference type="Pfam" id="PF17770">
    <property type="entry name" value="RNase_J_C"/>
    <property type="match status" value="1"/>
</dbReference>
<feature type="binding site" evidence="9 11">
    <location>
        <begin position="362"/>
        <end position="366"/>
    </location>
    <ligand>
        <name>substrate</name>
    </ligand>
</feature>
<dbReference type="GO" id="GO:0006364">
    <property type="term" value="P:rRNA processing"/>
    <property type="evidence" value="ECO:0007669"/>
    <property type="project" value="UniProtKB-UniRule"/>
</dbReference>
<name>A0A0P6XJ46_9CHLR</name>
<organism evidence="14 15">
    <name type="scientific">Ornatilinea apprima</name>
    <dbReference type="NCBI Taxonomy" id="1134406"/>
    <lineage>
        <taxon>Bacteria</taxon>
        <taxon>Bacillati</taxon>
        <taxon>Chloroflexota</taxon>
        <taxon>Anaerolineae</taxon>
        <taxon>Anaerolineales</taxon>
        <taxon>Anaerolineaceae</taxon>
        <taxon>Ornatilinea</taxon>
    </lineage>
</organism>
<dbReference type="Gene3D" id="3.60.15.10">
    <property type="entry name" value="Ribonuclease Z/Hydroxyacylglutathione hydrolase-like"/>
    <property type="match status" value="1"/>
</dbReference>
<comment type="caution">
    <text evidence="14">The sequence shown here is derived from an EMBL/GenBank/DDBJ whole genome shotgun (WGS) entry which is preliminary data.</text>
</comment>
<dbReference type="CDD" id="cd07714">
    <property type="entry name" value="RNaseJ_MBL-fold"/>
    <property type="match status" value="1"/>
</dbReference>
<evidence type="ECO:0000256" key="4">
    <source>
        <dbReference type="ARBA" id="ARBA00022759"/>
    </source>
</evidence>
<dbReference type="SMART" id="SM00849">
    <property type="entry name" value="Lactamase_B"/>
    <property type="match status" value="1"/>
</dbReference>
<evidence type="ECO:0000256" key="9">
    <source>
        <dbReference type="HAMAP-Rule" id="MF_01491"/>
    </source>
</evidence>
<accession>A0A0P6XJ46</accession>
<dbReference type="Pfam" id="PF22505">
    <property type="entry name" value="RNase_J_b_CASP"/>
    <property type="match status" value="1"/>
</dbReference>
<dbReference type="InterPro" id="IPR041636">
    <property type="entry name" value="RNase_J_C"/>
</dbReference>
<dbReference type="InterPro" id="IPR036866">
    <property type="entry name" value="RibonucZ/Hydroxyglut_hydro"/>
</dbReference>
<dbReference type="InterPro" id="IPR001279">
    <property type="entry name" value="Metallo-B-lactamas"/>
</dbReference>
<dbReference type="Pfam" id="PF00753">
    <property type="entry name" value="Lactamase_B"/>
    <property type="match status" value="1"/>
</dbReference>
<dbReference type="HAMAP" id="MF_01491">
    <property type="entry name" value="RNase_J_bact"/>
    <property type="match status" value="1"/>
</dbReference>
<keyword evidence="5 9" id="KW-0378">Hydrolase</keyword>
<dbReference type="STRING" id="1134406.ADN00_17650"/>
<evidence type="ECO:0000256" key="12">
    <source>
        <dbReference type="PIRSR" id="PIRSR004803-3"/>
    </source>
</evidence>
<keyword evidence="8 9" id="KW-0694">RNA-binding</keyword>
<reference evidence="14 15" key="1">
    <citation type="submission" date="2015-07" db="EMBL/GenBank/DDBJ databases">
        <title>Genome sequence of Ornatilinea apprima DSM 23815.</title>
        <authorList>
            <person name="Hemp J."/>
            <person name="Ward L.M."/>
            <person name="Pace L.A."/>
            <person name="Fischer W.W."/>
        </authorList>
    </citation>
    <scope>NUCLEOTIDE SEQUENCE [LARGE SCALE GENOMIC DNA]</scope>
    <source>
        <strain evidence="14 15">P3M-1</strain>
    </source>
</reference>
<keyword evidence="3 12" id="KW-0479">Metal-binding</keyword>
<dbReference type="InterPro" id="IPR030854">
    <property type="entry name" value="RNase_J_bac"/>
</dbReference>
<dbReference type="PROSITE" id="PS01292">
    <property type="entry name" value="UPF0036"/>
    <property type="match status" value="1"/>
</dbReference>
<comment type="cofactor">
    <cofactor evidence="12">
        <name>Ca(2+)</name>
        <dbReference type="ChEBI" id="CHEBI:29108"/>
    </cofactor>
    <text evidence="12">Binds 1 Ca(2+) cation per subunit. Seen in 1 crystal structure, it is not clear if it is physiologically important.</text>
</comment>
<dbReference type="SUPFAM" id="SSF56281">
    <property type="entry name" value="Metallo-hydrolase/oxidoreductase"/>
    <property type="match status" value="1"/>
</dbReference>
<evidence type="ECO:0000256" key="5">
    <source>
        <dbReference type="ARBA" id="ARBA00022801"/>
    </source>
</evidence>
<comment type="cofactor">
    <cofactor evidence="12">
        <name>Zn(2+)</name>
        <dbReference type="ChEBI" id="CHEBI:29105"/>
    </cofactor>
    <text evidence="12">Binds 2 Zn(2+) ions per subunit. It is not clear if Zn(2+) or Mg(2+) is physiologically important.</text>
</comment>
<evidence type="ECO:0000256" key="3">
    <source>
        <dbReference type="ARBA" id="ARBA00022723"/>
    </source>
</evidence>
<evidence type="ECO:0000256" key="7">
    <source>
        <dbReference type="ARBA" id="ARBA00022839"/>
    </source>
</evidence>
<dbReference type="PANTHER" id="PTHR43694">
    <property type="entry name" value="RIBONUCLEASE J"/>
    <property type="match status" value="1"/>
</dbReference>
<feature type="binding site" evidence="12">
    <location>
        <position position="48"/>
    </location>
    <ligand>
        <name>Ca(2+)</name>
        <dbReference type="ChEBI" id="CHEBI:29108"/>
    </ligand>
</feature>
<dbReference type="GO" id="GO:0004534">
    <property type="term" value="F:5'-3' RNA exonuclease activity"/>
    <property type="evidence" value="ECO:0007669"/>
    <property type="project" value="UniProtKB-UniRule"/>
</dbReference>
<comment type="similarity">
    <text evidence="9">Belongs to the metallo-beta-lactamase superfamily. RNA-metabolizing metallo-beta-lactamase-like family. Bacterial RNase J subfamily.</text>
</comment>
<evidence type="ECO:0000256" key="2">
    <source>
        <dbReference type="ARBA" id="ARBA00022722"/>
    </source>
</evidence>
<evidence type="ECO:0000259" key="13">
    <source>
        <dbReference type="SMART" id="SM00849"/>
    </source>
</evidence>
<dbReference type="InterPro" id="IPR011108">
    <property type="entry name" value="RMMBL"/>
</dbReference>
<keyword evidence="6 12" id="KW-0862">Zinc</keyword>
<feature type="binding site" evidence="12">
    <location>
        <position position="73"/>
    </location>
    <ligand>
        <name>Zn(2+)</name>
        <dbReference type="ChEBI" id="CHEBI:29105"/>
        <label>1</label>
        <note>catalytic</note>
    </ligand>
</feature>
<dbReference type="Proteomes" id="UP000050417">
    <property type="component" value="Unassembled WGS sequence"/>
</dbReference>
<gene>
    <name evidence="9" type="primary">rnj</name>
    <name evidence="14" type="ORF">ADN00_17650</name>
</gene>
<dbReference type="PATRIC" id="fig|1134406.4.peg.2796"/>
<dbReference type="InterPro" id="IPR042173">
    <property type="entry name" value="RNase_J_2"/>
</dbReference>
<dbReference type="GO" id="GO:0008270">
    <property type="term" value="F:zinc ion binding"/>
    <property type="evidence" value="ECO:0007669"/>
    <property type="project" value="InterPro"/>
</dbReference>
<proteinExistence type="inferred from homology"/>
<keyword evidence="7 9" id="KW-0269">Exonuclease</keyword>
<dbReference type="EC" id="3.1.-.-" evidence="9"/>
<feature type="active site" description="Proton acceptor" evidence="10">
    <location>
        <position position="366"/>
    </location>
</feature>
<feature type="domain" description="Metallo-beta-lactamase" evidence="13">
    <location>
        <begin position="18"/>
        <end position="213"/>
    </location>
</feature>
<dbReference type="Gene3D" id="3.40.50.10710">
    <property type="entry name" value="Metallo-hydrolase/oxidoreductase"/>
    <property type="match status" value="1"/>
</dbReference>
<dbReference type="Gene3D" id="3.10.20.580">
    <property type="match status" value="1"/>
</dbReference>
<evidence type="ECO:0000256" key="10">
    <source>
        <dbReference type="PIRSR" id="PIRSR004803-1"/>
    </source>
</evidence>
<dbReference type="GO" id="GO:0005737">
    <property type="term" value="C:cytoplasm"/>
    <property type="evidence" value="ECO:0007669"/>
    <property type="project" value="UniProtKB-SubCell"/>
</dbReference>
<evidence type="ECO:0000313" key="14">
    <source>
        <dbReference type="EMBL" id="KPL71224.1"/>
    </source>
</evidence>
<feature type="binding site" evidence="12">
    <location>
        <position position="75"/>
    </location>
    <ligand>
        <name>Zn(2+)</name>
        <dbReference type="ChEBI" id="CHEBI:29105"/>
        <label>1</label>
        <note>catalytic</note>
    </ligand>
</feature>